<feature type="region of interest" description="Disordered" evidence="1">
    <location>
        <begin position="963"/>
        <end position="987"/>
    </location>
</feature>
<accession>G0UVW3</accession>
<dbReference type="GO" id="GO:0003723">
    <property type="term" value="F:RNA binding"/>
    <property type="evidence" value="ECO:0007669"/>
    <property type="project" value="InterPro"/>
</dbReference>
<name>G0UVW3_TRYCI</name>
<protein>
    <submittedName>
        <fullName evidence="2">Uncharacterized protein</fullName>
    </submittedName>
</protein>
<dbReference type="GO" id="GO:0001522">
    <property type="term" value="P:pseudouridine synthesis"/>
    <property type="evidence" value="ECO:0007669"/>
    <property type="project" value="InterPro"/>
</dbReference>
<dbReference type="EMBL" id="HE575323">
    <property type="protein sequence ID" value="CCC93529.1"/>
    <property type="molecule type" value="Genomic_DNA"/>
</dbReference>
<organism evidence="2">
    <name type="scientific">Trypanosoma congolense (strain IL3000)</name>
    <dbReference type="NCBI Taxonomy" id="1068625"/>
    <lineage>
        <taxon>Eukaryota</taxon>
        <taxon>Discoba</taxon>
        <taxon>Euglenozoa</taxon>
        <taxon>Kinetoplastea</taxon>
        <taxon>Metakinetoplastina</taxon>
        <taxon>Trypanosomatida</taxon>
        <taxon>Trypanosomatidae</taxon>
        <taxon>Trypanosoma</taxon>
        <taxon>Nannomonas</taxon>
    </lineage>
</organism>
<feature type="compositionally biased region" description="Basic and acidic residues" evidence="1">
    <location>
        <begin position="1504"/>
        <end position="1517"/>
    </location>
</feature>
<proteinExistence type="predicted"/>
<dbReference type="InterPro" id="IPR001656">
    <property type="entry name" value="PsdUridine_synth_TruD"/>
</dbReference>
<feature type="region of interest" description="Disordered" evidence="1">
    <location>
        <begin position="1494"/>
        <end position="1518"/>
    </location>
</feature>
<feature type="region of interest" description="Disordered" evidence="1">
    <location>
        <begin position="223"/>
        <end position="245"/>
    </location>
</feature>
<dbReference type="PANTHER" id="PTHR13326">
    <property type="entry name" value="TRNA PSEUDOURIDINE SYNTHASE D"/>
    <property type="match status" value="1"/>
</dbReference>
<evidence type="ECO:0000313" key="2">
    <source>
        <dbReference type="EMBL" id="CCC93529.1"/>
    </source>
</evidence>
<gene>
    <name evidence="2" type="ORF">TCIL3000_10_2900</name>
</gene>
<sequence>MTLAPGSFGFLRRRPIASFLPRRNAAVLLFTAAHCASQGRKLKHGEIFDAQAPEYTDVVQGTDGAIGKMSSSRGALFPAPASPSATENVTLELHRRLATASQQSQGVANRSTVSVSSNTTCERIERRRKKWSVAESEFDVRITERLFPEIRRLTALHELHYSDAVMREVDASSYFSHVGAAPPSNAAKSIAEGEITSGDDTACDVLTDADFLNFETEELAAGESVLSRSVNEEEGTPTGDGGGLPQVEGNEKVIAHGLQTPWFVPPDGVVQLRPLPLEDLLCLLRFLMHLRMQSVKDLPLALQAKVRATEKLLRKENPTKASVGGMVDRKIMKRGDTVPISFEDIMTYIDQAPSPVIGFSENLPLSNSPAFVFTLYTENVSLQNAIGHMAALFAVPQRAFFTCTAVSKMSCGAVLCTVAHNHLSREHLLLLNTMCHPGFVLRVGSIQEVRDVEQQNDLTGSLARWQPLHEVGVLLRRVSCNSRQEIEHRLRAIQDVGAVFFCSNREASLARAATDVLHGFYKSALVNALHRRNAPLELRHFLKRPNIVTAARARRVSSDPTVRQTLKNYELTGGNWEQTVGRTPYVWRRRWMNALRGSVWNTMASRRLAAAGGGRQVIPGDAVLRPEYRMDAHRRMITTVKADHIMIVRSREEAAQCSVEDIFIPFLRGTYPPGLFASDDTEHPIMTRTNMLALLRELHAPQLLLGMNEVCSQLLDARGGSSPLLFRRFIIRPITMSFTILEDKPPMKSVHFDAARLLLNDRLRLQPSLCGGAGRPLNISNQVNGDYLKEEAPSLVPSLVDQHVVLEKTTIGSRLSSGVLAEEFFSAPSRQDYVALGHVKRHLHGNFVSAVPQTSDDAMGAIDRLYSVHIHAVLRNGLGALSQLLREYFILSGVEAESDSALQHKIHRMRRELDGETDYLAAPTFCRACYCRCHDALESCAEYQHKREKHLEGKRRQKSLQQLGALSERTLPGTGSPVVGLPGEVDGVDDDGRIMDKGKGVPSTSMPQLQSNGEFGPSKELELELTLRRRTGEQKWGIHLTSSLSLFGIDDVGVVVGGKLRFGHDWDDNVNAGMQLRRVWLLSGGNESMSSLKLTDNRALALRQFISTALCSDDSDGHSAPATADICGMDNETLKKREVVLPNIQRALSTAISTLSALHTGKTSGCGGTTESPSLLHSCCWTLKKINGIEVSGRRQVASVFVSMGKERQACLLFRARVNDDLAREEKVETAQADDRYPQLPNTIELTLTKDEHEGDCMSGWGLKVDSALLTLQNLSDFLAPGGRNGVTATVNPPLSDGLKGGTALDKKYVLRTMDGVAVASQRDVCGHMSTRNTTDGRGNILVLKLELKDPQEVQKQPDECLTPRVMPDSSQEVVGNHMDIIAEASKSDVKAIADASKCEAVGSGGCDSGMVALPPCSPQCVRLSPVQLRRSVFTIAINRSSDAPSGRWGIRVQRGTTRIQRIQHDRHFSFQVYASKRNQAVRVADNLRAHSTRQNSGGVVAGDRVDEPETTPKDDSTSAVSYSHFVYFIVGVNYHRLASAAELRTSLADAARSQAESVILNVQQYRLAYIALSIRRSKLEGEEGLEAVGMRVSRDMVILAVVPGSAMARSILEATHENCSLRRLIVSERNADETSVTKTRRSEMNLSTQNNTWQFDLDEDALEQRHRMSSGEGDASLCDAVAGDDVTVGEFTAHWNMVDGVALCELHDRPESVTPLWSRARFVWRVLYAARAGSLRTPQDMARAFAGDVQEETIFVQQCVIDD</sequence>
<dbReference type="GO" id="GO:0009982">
    <property type="term" value="F:pseudouridine synthase activity"/>
    <property type="evidence" value="ECO:0007669"/>
    <property type="project" value="InterPro"/>
</dbReference>
<reference evidence="2" key="1">
    <citation type="journal article" date="2012" name="Proc. Natl. Acad. Sci. U.S.A.">
        <title>Antigenic diversity is generated by distinct evolutionary mechanisms in African trypanosome species.</title>
        <authorList>
            <person name="Jackson A.P."/>
            <person name="Berry A."/>
            <person name="Aslett M."/>
            <person name="Allison H.C."/>
            <person name="Burton P."/>
            <person name="Vavrova-Anderson J."/>
            <person name="Brown R."/>
            <person name="Browne H."/>
            <person name="Corton N."/>
            <person name="Hauser H."/>
            <person name="Gamble J."/>
            <person name="Gilderthorp R."/>
            <person name="Marcello L."/>
            <person name="McQuillan J."/>
            <person name="Otto T.D."/>
            <person name="Quail M.A."/>
            <person name="Sanders M.J."/>
            <person name="van Tonder A."/>
            <person name="Ginger M.L."/>
            <person name="Field M.C."/>
            <person name="Barry J.D."/>
            <person name="Hertz-Fowler C."/>
            <person name="Berriman M."/>
        </authorList>
    </citation>
    <scope>NUCLEOTIDE SEQUENCE</scope>
    <source>
        <strain evidence="2">IL3000</strain>
    </source>
</reference>
<dbReference type="InterPro" id="IPR020103">
    <property type="entry name" value="PsdUridine_synth_cat_dom_sf"/>
</dbReference>
<dbReference type="SUPFAM" id="SSF55120">
    <property type="entry name" value="Pseudouridine synthase"/>
    <property type="match status" value="1"/>
</dbReference>
<dbReference type="PANTHER" id="PTHR13326:SF23">
    <property type="match status" value="1"/>
</dbReference>
<evidence type="ECO:0000256" key="1">
    <source>
        <dbReference type="SAM" id="MobiDB-lite"/>
    </source>
</evidence>
<dbReference type="GO" id="GO:0005634">
    <property type="term" value="C:nucleus"/>
    <property type="evidence" value="ECO:0007669"/>
    <property type="project" value="TreeGrafter"/>
</dbReference>
<dbReference type="VEuPathDB" id="TriTrypDB:TcIL3000_10_2900"/>